<evidence type="ECO:0008006" key="3">
    <source>
        <dbReference type="Google" id="ProtNLM"/>
    </source>
</evidence>
<dbReference type="PANTHER" id="PTHR34309:SF1">
    <property type="entry name" value="PROTEIN GLCG"/>
    <property type="match status" value="1"/>
</dbReference>
<dbReference type="RefSeq" id="WP_344490113.1">
    <property type="nucleotide sequence ID" value="NZ_BAAAQF010000019.1"/>
</dbReference>
<accession>A0ABN2HI63</accession>
<dbReference type="Proteomes" id="UP001499851">
    <property type="component" value="Unassembled WGS sequence"/>
</dbReference>
<proteinExistence type="predicted"/>
<evidence type="ECO:0000313" key="1">
    <source>
        <dbReference type="EMBL" id="GAA1688346.1"/>
    </source>
</evidence>
<reference evidence="1 2" key="1">
    <citation type="journal article" date="2019" name="Int. J. Syst. Evol. Microbiol.">
        <title>The Global Catalogue of Microorganisms (GCM) 10K type strain sequencing project: providing services to taxonomists for standard genome sequencing and annotation.</title>
        <authorList>
            <consortium name="The Broad Institute Genomics Platform"/>
            <consortium name="The Broad Institute Genome Sequencing Center for Infectious Disease"/>
            <person name="Wu L."/>
            <person name="Ma J."/>
        </authorList>
    </citation>
    <scope>NUCLEOTIDE SEQUENCE [LARGE SCALE GENOMIC DNA]</scope>
    <source>
        <strain evidence="1 2">JCM 16001</strain>
    </source>
</reference>
<dbReference type="InterPro" id="IPR005624">
    <property type="entry name" value="PduO/GlcC-like"/>
</dbReference>
<dbReference type="Gene3D" id="3.30.450.150">
    <property type="entry name" value="Haem-degrading domain"/>
    <property type="match status" value="1"/>
</dbReference>
<evidence type="ECO:0000313" key="2">
    <source>
        <dbReference type="Proteomes" id="UP001499851"/>
    </source>
</evidence>
<comment type="caution">
    <text evidence="1">The sequence shown here is derived from an EMBL/GenBank/DDBJ whole genome shotgun (WGS) entry which is preliminary data.</text>
</comment>
<name>A0ABN2HI63_9ACTN</name>
<dbReference type="PANTHER" id="PTHR34309">
    <property type="entry name" value="SLR1406 PROTEIN"/>
    <property type="match status" value="1"/>
</dbReference>
<protein>
    <recommendedName>
        <fullName evidence="3">Heme-binding protein</fullName>
    </recommendedName>
</protein>
<dbReference type="InterPro" id="IPR038084">
    <property type="entry name" value="PduO/GlcC-like_sf"/>
</dbReference>
<dbReference type="SUPFAM" id="SSF143744">
    <property type="entry name" value="GlcG-like"/>
    <property type="match status" value="1"/>
</dbReference>
<sequence length="150" mass="15666">MRPTLQQAEDLTDAALKAGAALGKALSVAVVDEGGYTVLVKRADGARPITPQIAQAKAYSAAVMERPSAQLRNWADSNPVFFNQVAQMGHQPIVPTEGGIPVKLDGRLIGGLGISGGTPDEDERIARETLAGLGYELDFAAWGQPGTKAV</sequence>
<organism evidence="1 2">
    <name type="scientific">Glycomyces endophyticus</name>
    <dbReference type="NCBI Taxonomy" id="480996"/>
    <lineage>
        <taxon>Bacteria</taxon>
        <taxon>Bacillati</taxon>
        <taxon>Actinomycetota</taxon>
        <taxon>Actinomycetes</taxon>
        <taxon>Glycomycetales</taxon>
        <taxon>Glycomycetaceae</taxon>
        <taxon>Glycomyces</taxon>
    </lineage>
</organism>
<dbReference type="InterPro" id="IPR052517">
    <property type="entry name" value="GlcG_carb_metab_protein"/>
</dbReference>
<dbReference type="EMBL" id="BAAAQF010000019">
    <property type="protein sequence ID" value="GAA1688346.1"/>
    <property type="molecule type" value="Genomic_DNA"/>
</dbReference>
<keyword evidence="2" id="KW-1185">Reference proteome</keyword>
<gene>
    <name evidence="1" type="ORF">GCM10009830_39920</name>
</gene>
<dbReference type="Pfam" id="PF03928">
    <property type="entry name" value="HbpS-like"/>
    <property type="match status" value="1"/>
</dbReference>